<evidence type="ECO:0000313" key="7">
    <source>
        <dbReference type="EMBL" id="KAL0082680.1"/>
    </source>
</evidence>
<name>A0ABR3AVQ8_PHYBL</name>
<gene>
    <name evidence="7" type="ORF">J3Q64DRAFT_1680509</name>
</gene>
<keyword evidence="2" id="KW-0853">WD repeat</keyword>
<dbReference type="InterPro" id="IPR045079">
    <property type="entry name" value="Oxoprolinase-like"/>
</dbReference>
<dbReference type="Pfam" id="PF05378">
    <property type="entry name" value="Hydant_A_N"/>
    <property type="match status" value="1"/>
</dbReference>
<dbReference type="PANTHER" id="PTHR11365:SF2">
    <property type="entry name" value="5-OXOPROLINASE"/>
    <property type="match status" value="1"/>
</dbReference>
<dbReference type="InterPro" id="IPR015943">
    <property type="entry name" value="WD40/YVTN_repeat-like_dom_sf"/>
</dbReference>
<feature type="domain" description="Hydantoinase/oxoprolinase N-terminal" evidence="5">
    <location>
        <begin position="349"/>
        <end position="564"/>
    </location>
</feature>
<feature type="repeat" description="WD" evidence="2">
    <location>
        <begin position="113"/>
        <end position="147"/>
    </location>
</feature>
<accession>A0ABR3AVQ8</accession>
<evidence type="ECO:0000259" key="4">
    <source>
        <dbReference type="Pfam" id="PF02538"/>
    </source>
</evidence>
<dbReference type="InterPro" id="IPR049517">
    <property type="entry name" value="ACX-like_C"/>
</dbReference>
<dbReference type="PROSITE" id="PS50294">
    <property type="entry name" value="WD_REPEATS_REGION"/>
    <property type="match status" value="1"/>
</dbReference>
<dbReference type="PANTHER" id="PTHR11365">
    <property type="entry name" value="5-OXOPROLINASE RELATED"/>
    <property type="match status" value="1"/>
</dbReference>
<feature type="domain" description="Hydantoinase A/oxoprolinase" evidence="3">
    <location>
        <begin position="584"/>
        <end position="879"/>
    </location>
</feature>
<comment type="similarity">
    <text evidence="1">Belongs to the oxoprolinase family.</text>
</comment>
<proteinExistence type="inferred from homology"/>
<dbReference type="InterPro" id="IPR002821">
    <property type="entry name" value="Hydantoinase_A"/>
</dbReference>
<sequence length="1655" mass="179562">MVESNEVNGQIKMTPEIVSCYKTAKTFRLGDRPVSALSFSDNGELCVTSSEDDSIHVIDCLEGKQKSTLFSKKYGVNLARFTHHTNAIVHASTKEDDTLRYLSLYDNQYLRYFQGHTKRVVSLGMSPLNDNFLSASLDGSIRLWDLRAAGCEGAMDVNGYPTVAFDPSGRVFAAGHSSDKISMYDLRAWRAGPFLTNQIDQGVAGWKGISFSNDGKNLLLSTTGNSHYILDAYDCTIKHQLVGHTGSTLGMCTEAAFWSPDGRFVYAGTSQGMLNVWDTQQEAFELSPFKTFNTPHQQEGTRVAGHNPTTAMMVTGGDVVGWASNFFFAIHSCKIPTMSKIHQNEKLTICIDRGGTFTDCIGFVGRPGEAGYREFVVKLLSEDPNNYKDAPTEGIRRIVQLATGQTISRSQPVPTQSIESVRMGTTVATNALLERKGERCALLITKGFKDLLIIGNQARPKIFDLSITKPDVLQQDVVEIEERVVLLNSAASQETVKDPHTLSDVVKGISGEWLKVLQKPDINLVKAQLKNLYDDGYKSIAVCLMHAYTFPEHEKKIGEIAKSIGFTHISLSSDIMPMVKIVPRGTSAVADAYLTPCIQGYIKGFVSGFDDGFEKGTTKLQFMQSDGGLVPVNNFSGFRAILSGPAGGVVGYAQTTFDSKDKTPVIGFDMGGTSTDVSRYDGHYEHVFETTTAGVTIQAPQLDINTVAAGGGSMLFFKNGMFTVGPESAGAHPGPACYRKGGPLAVSDANLLLGRLLPDYFPKIFGPNEDLGLDINIVREKFAELAKEINKTTGEIKSLDEVVYGFIKVANETMCRPIRALTEAKGHDTSKHILAVFGGAGGQHACGIARNLGISQIVLYRHSSILSAFGLALADVVHEVQEPSAEGFDSSSLPRIKTRVETLVKQCTDKLLQQGFDASEISTEVYLNLRYDGTDCALMTLKPLSPTDWDFEGEFVKLYKQEFGFSLPERIICVDDIRIRGIGKSFPSKELTPREEIERRKSSQNSDVKALEESITSVYFESGRDENVPVYLLHKLPAGSLVHGPAVIIDATATVVIEPACKALITSQHITITVGEGEKKKVTTEMEPIQLSIFSHRFMSIAEQMGRTLQKTAISTNIKERLDFSCALFGADGGLVANAPHIPVHLGALSHAVIYQMNYYKEDLQEGDVIMTNHPAAGGSHLPDITIITPVFDRGKIVFFVASRGHHADIGGISPGSMPPHSKELYQEGAAIKSFKIVSNGKFDTKGVEHRLCDIPASYPGCSGTRCLRDNISDLKAQIAANQKGIILVKALIEEYSLEVVQAYMLHIRRNAEQAVRHLLKQVAKDHQGHDLVAVEHMDDGTPICLRVTIDADDGKAIFDFEGTGPEVYGNTNAPESVCHSAIIYCIRCLVGQDIPLNSGCLEPIDIRIPKLSILSPSETSAVVGGNVLTSQRTVDVVLKAFEACAASQGCCNNLTFGKGGKNAETGKTTSGWGYYETIAGGSGAGPGWEGKSGVHTHMTNTRITDPEILERRYPVILREFSIRKGSGGKGLYNGGDGVIRDIEFIEPDIQVSILSERRVFHPYGLLGGEDGKTGLNLWIQSSDGKEHPVNLSGKNSALFGKGDRIIIQSPGGGGYGNQHHSSPGIVQKAAKTLSNFVIKAGGSLGAYKDTSESA</sequence>
<dbReference type="Gene3D" id="2.130.10.10">
    <property type="entry name" value="YVTN repeat-like/Quinoprotein amine dehydrogenase"/>
    <property type="match status" value="1"/>
</dbReference>
<dbReference type="Pfam" id="PF19278">
    <property type="entry name" value="Hydant_A_C"/>
    <property type="match status" value="1"/>
</dbReference>
<evidence type="ECO:0000256" key="1">
    <source>
        <dbReference type="ARBA" id="ARBA00010403"/>
    </source>
</evidence>
<comment type="caution">
    <text evidence="7">The sequence shown here is derived from an EMBL/GenBank/DDBJ whole genome shotgun (WGS) entry which is preliminary data.</text>
</comment>
<evidence type="ECO:0000313" key="8">
    <source>
        <dbReference type="Proteomes" id="UP001448207"/>
    </source>
</evidence>
<dbReference type="PROSITE" id="PS50082">
    <property type="entry name" value="WD_REPEATS_2"/>
    <property type="match status" value="1"/>
</dbReference>
<dbReference type="InterPro" id="IPR001680">
    <property type="entry name" value="WD40_rpt"/>
</dbReference>
<dbReference type="Pfam" id="PF01968">
    <property type="entry name" value="Hydantoinase_A"/>
    <property type="match status" value="1"/>
</dbReference>
<dbReference type="InterPro" id="IPR008040">
    <property type="entry name" value="Hydant_A_N"/>
</dbReference>
<dbReference type="InterPro" id="IPR003692">
    <property type="entry name" value="Hydantoinase_B"/>
</dbReference>
<evidence type="ECO:0000259" key="3">
    <source>
        <dbReference type="Pfam" id="PF01968"/>
    </source>
</evidence>
<evidence type="ECO:0000256" key="2">
    <source>
        <dbReference type="PROSITE-ProRule" id="PRU00221"/>
    </source>
</evidence>
<dbReference type="Pfam" id="PF02538">
    <property type="entry name" value="Hydantoinase_B"/>
    <property type="match status" value="1"/>
</dbReference>
<evidence type="ECO:0000259" key="6">
    <source>
        <dbReference type="Pfam" id="PF19278"/>
    </source>
</evidence>
<feature type="domain" description="Hydantoinase B/oxoprolinase" evidence="4">
    <location>
        <begin position="1088"/>
        <end position="1618"/>
    </location>
</feature>
<dbReference type="InterPro" id="IPR036322">
    <property type="entry name" value="WD40_repeat_dom_sf"/>
</dbReference>
<evidence type="ECO:0000259" key="5">
    <source>
        <dbReference type="Pfam" id="PF05378"/>
    </source>
</evidence>
<keyword evidence="8" id="KW-1185">Reference proteome</keyword>
<dbReference type="Proteomes" id="UP001448207">
    <property type="component" value="Unassembled WGS sequence"/>
</dbReference>
<dbReference type="EMBL" id="JBCLYO010000015">
    <property type="protein sequence ID" value="KAL0082680.1"/>
    <property type="molecule type" value="Genomic_DNA"/>
</dbReference>
<dbReference type="Pfam" id="PF00400">
    <property type="entry name" value="WD40"/>
    <property type="match status" value="3"/>
</dbReference>
<dbReference type="SMART" id="SM00320">
    <property type="entry name" value="WD40"/>
    <property type="match status" value="4"/>
</dbReference>
<feature type="domain" description="Acetophenone carboxylase-like C-terminal" evidence="6">
    <location>
        <begin position="897"/>
        <end position="1065"/>
    </location>
</feature>
<reference evidence="7 8" key="1">
    <citation type="submission" date="2024-04" db="EMBL/GenBank/DDBJ databases">
        <title>Symmetric and asymmetric DNA N6-adenine methylation regulates different biological responses in Mucorales.</title>
        <authorList>
            <consortium name="Lawrence Berkeley National Laboratory"/>
            <person name="Lax C."/>
            <person name="Mondo S.J."/>
            <person name="Osorio-Concepcion M."/>
            <person name="Muszewska A."/>
            <person name="Corrochano-Luque M."/>
            <person name="Gutierrez G."/>
            <person name="Riley R."/>
            <person name="Lipzen A."/>
            <person name="Guo J."/>
            <person name="Hundley H."/>
            <person name="Amirebrahimi M."/>
            <person name="Ng V."/>
            <person name="Lorenzo-Gutierrez D."/>
            <person name="Binder U."/>
            <person name="Yang J."/>
            <person name="Song Y."/>
            <person name="Canovas D."/>
            <person name="Navarro E."/>
            <person name="Freitag M."/>
            <person name="Gabaldon T."/>
            <person name="Grigoriev I.V."/>
            <person name="Corrochano L.M."/>
            <person name="Nicolas F.E."/>
            <person name="Garre V."/>
        </authorList>
    </citation>
    <scope>NUCLEOTIDE SEQUENCE [LARGE SCALE GENOMIC DNA]</scope>
    <source>
        <strain evidence="7 8">L51</strain>
    </source>
</reference>
<dbReference type="SUPFAM" id="SSF50978">
    <property type="entry name" value="WD40 repeat-like"/>
    <property type="match status" value="1"/>
</dbReference>
<organism evidence="7 8">
    <name type="scientific">Phycomyces blakesleeanus</name>
    <dbReference type="NCBI Taxonomy" id="4837"/>
    <lineage>
        <taxon>Eukaryota</taxon>
        <taxon>Fungi</taxon>
        <taxon>Fungi incertae sedis</taxon>
        <taxon>Mucoromycota</taxon>
        <taxon>Mucoromycotina</taxon>
        <taxon>Mucoromycetes</taxon>
        <taxon>Mucorales</taxon>
        <taxon>Phycomycetaceae</taxon>
        <taxon>Phycomyces</taxon>
    </lineage>
</organism>
<protein>
    <submittedName>
        <fullName evidence="7">Hydantoinase B/oxoprolinase-domain-containing protein</fullName>
    </submittedName>
</protein>